<reference evidence="1" key="1">
    <citation type="submission" date="2018-05" db="EMBL/GenBank/DDBJ databases">
        <authorList>
            <person name="Lanie J.A."/>
            <person name="Ng W.-L."/>
            <person name="Kazmierczak K.M."/>
            <person name="Andrzejewski T.M."/>
            <person name="Davidsen T.M."/>
            <person name="Wayne K.J."/>
            <person name="Tettelin H."/>
            <person name="Glass J.I."/>
            <person name="Rusch D."/>
            <person name="Podicherti R."/>
            <person name="Tsui H.-C.T."/>
            <person name="Winkler M.E."/>
        </authorList>
    </citation>
    <scope>NUCLEOTIDE SEQUENCE</scope>
</reference>
<name>A0A381YXJ3_9ZZZZ</name>
<protein>
    <submittedName>
        <fullName evidence="1">Uncharacterized protein</fullName>
    </submittedName>
</protein>
<accession>A0A381YXJ3</accession>
<dbReference type="EMBL" id="UINC01019325">
    <property type="protein sequence ID" value="SVA81786.1"/>
    <property type="molecule type" value="Genomic_DNA"/>
</dbReference>
<proteinExistence type="predicted"/>
<gene>
    <name evidence="1" type="ORF">METZ01_LOCUS134640</name>
</gene>
<sequence>MASNIDNTSIDATYPIAGQDNDSQGFRNNFSTIKNNFTAAKSEIEALQTNTAKLNEGNDFLGNDITGGNFASNTEKLYAGGTIVAPQNISFSNGNFQTFTIGGDLTLTFTDWPEATKVGKIRLMLLDTLGDSTSRTVTWATGGGGAIKYDASFPSPFVVQDEVDPMVVDFWTSDGGTTVYAHYVGTFT</sequence>
<organism evidence="1">
    <name type="scientific">marine metagenome</name>
    <dbReference type="NCBI Taxonomy" id="408172"/>
    <lineage>
        <taxon>unclassified sequences</taxon>
        <taxon>metagenomes</taxon>
        <taxon>ecological metagenomes</taxon>
    </lineage>
</organism>
<dbReference type="AlphaFoldDB" id="A0A381YXJ3"/>
<evidence type="ECO:0000313" key="1">
    <source>
        <dbReference type="EMBL" id="SVA81786.1"/>
    </source>
</evidence>